<feature type="domain" description="Carrier" evidence="6">
    <location>
        <begin position="2047"/>
        <end position="2121"/>
    </location>
</feature>
<evidence type="ECO:0000256" key="5">
    <source>
        <dbReference type="SAM" id="Coils"/>
    </source>
</evidence>
<sequence length="5199" mass="583368">MSHRAVPLHPAQQEVYVDQLINPDVVYYNIGGYIQLVGKLDKEKLLEAVRSLPQIFDVLKMRFDLSDPVPTGYVVDDYTEMELPELDFHAKGMSREACDQWVTEQLATPFTFDKSKLLIDQYLIKISEEEHWFYQKTHHLVSDGFGTSALNQYVAQRYKALMANTELNIKLPSYLEEAVRTSDYNQTPAYEAEGAYWKEKLGTKPSPVLQRKARSLDQSRNQFDNLVLEIDGAERKLLDALQERTKGNLQQLTIAAFIIYFAKTTEHTDFVFGIPLHKRRTKHLRMIAGMFTGIIPFKGEYDPEMKLVDLVRRIATSQREDYRYQNYMLADLSRHFKINTAEEQLIEILVNYAPLNFELDFGEGLKARTYNIPNGAAPVPLELLWYDYGELQPMEMRIDFREDYFTKDEIRLWAQRILYILHQFLENPEQSLQEIKIVPEAEQSLINTFHHCAAGYPEAATITSLIDAQVRQTPDAVAVTSEGVQLTYKQLDEKANQLAHLLISTGVTKEQLVPVCVERNEWMIIGILGILKAGAAYVPIDPAYPEERIYYMLEDTAAAVIVSSSACAGIFEKTTAQLVIMDDAAATEKLPVTPVAIARLPHQVAYVIFTSGSTGKPKGVLVEDRNVVRLFETDKPLYDFNRQDVWTMFHSFCFDFSVWEMYGALFYGGRLVIVPKQVTQDTELFAELLITEKVTVLNQTPSSFYVLQDYMTGRTTTTAIRYVIFGGEALNPAKLKPWQQQYKNSRLINMYGITETTVHVTYQELDETHVGSSASVIGKPIPTLSAYILDENLVHLPIGTTGELFIGGAGVARGYLNRPELTSERFIASPFEAGERLYRTGDLGRWLTDGTIEYLGRIDDQVKIRGFRIELGEIENVLQQSGLVQQGVVLAKADYSGNKNLVAYVVPTDDFTKEAAKNWLKTHLPDYMVPALWVIMDEIPLTANGKVNRKALPEPDAGELVTTVYEAPRNETEEKLAAIWQELLGITRTGIHDNFFELGGDSIRVITVVSRIRHQFKKEISVFEVYVANTIALLAELIDSRGAAAGEQQRKIYREIKAEIAGIAADVLPLLPDADSIEAVYPMSDIEHGMVYISLLNPEAALYHDQIVVRLPLKFDAALVKQAMQIIVEKHATLRTAFALDVAQHNLHIVYRSVAVAVDYFDIRHASEKAAKGIVEAYLQEERARPFDITKAPLWRTALFGWQDYQVFVLQVHHAVLDGWSVASLHAELYQLCTQLQAATTVSWTPLKCSYEDYIIETLAAKQDDENKTFWKQDLDDYKRLNIFSTEDDYQVFDHPYEAAFLEKLKIKTKQDNLTLKGLFLGACAYALGMLTYEEEVTIGLVTNNRPVMEDSDKLLGCFLNTIPFRFETGKQHGTWKNYFEKIEEKLLQMKRREKTSLFEITKITKEQTGDENPYFDVIFNFVNFHVYEEGVADISPFMNTAAISDGTFINDFTVTNTWLDFSASITNDVFILHCVLRKKFRSGKTLQDLQLYFDQIIHAYLDEYEGRLVDSVILPSAEQLRLLQESAGPAVDYPADRTAVAVFEERALITPGAVAVRCEDKILTYAELDAASNQLAHYLRRLGVEQDTLIPLCIERSADMLVAILGIWKAGGAYAPIDVTYPEERISYIVGDCEAQIVICTAATKANIPAVTHLVVLDEDRKEIAHAPVKALQTQPSPDDLAYVIYTSGSTGKPKGVMVEHKGMLNHLYAKINDLQMNHHTVQAYTASYTFDISVWQMFSALLVGGETIVFTDQLIFQPAVLMDAVEQHQVSILELVPSYLASVLQEEISIPLPRLQYLMVTGEVISQHVLAQWFAHPVYGHIPVVNAYGPTEASDDITHYFMYETPDTSNVPLGKTIQNLYIYILDKSLQLAPAGVAGEICVAGIGVSRGYLKRPELTADRFIRNPFSTDPGSRMYRTGDLGRWLPDGNIEYLGRIDEQVKIRGYRIELGEIETAVRQSGLVHQGVVMARPDENGNKRLVGYVVPTEDFDREGIRHYLKDKLPEYMVPTLWVILEEMPLTPNGKIDRKALPEPAVAELIDVAYVAPRNEAEQVLADIWQTLLRIERVGINDNFFGLGGDSIITIQVVSRAKRLGYELQAREIFQYQTIAQLAAVIALRKGAVAAAGEQGTLEGAVGLLPIQQAFFEAAAHMPAVPQHYNQTLLFSLDKRVTAGDLSGILMQLQRQHDALRMEYRQDAGKWIQTYGNRYTELETADLSAVAPDELSAQITACCRTYQASLDISSGALIRMVHIQTPAADSHHRLLIVIHHLATDGVSWRILLEDLERLLTARAKGTVAAAEAKSWSYRQWYTQLETYSRSRRLLTQQRYWENVTAAATTLPVDKATTTVVRKKDTAAYNSRLDATATRLLLQEVPAAYHTEINDILLAALAQTLSAYSGHTSVVIGMEGHGREAISREADISRTVGWFTSLFPVWLNTENVHTSGDLIKSIKEQLRNIPDKGLGYGVLKYIHQLPSLAGQQPWEIEFNYLGQLDNITAQSEWLETAAEYAGEDVQEDWIVAEKLAINSRIQEGVLQVEWTYSGLHFEETTIATLAEAYLQQLTTLITHSVEQAGKAAIFTPSDYGLETAVSYQQLDAFLYGSNQLSAQLSAVYRLSGLQEGMLFHGLYDAHGGAYVEQLICEVSNLDIPVFRESWAKVLQQHSILRSSFNYEALSVPVQCVHHHVTLPFETADYRHLSAADQEVAIQALMKADRNRGFDYAAPPLMRITLMQTSDTTYRMLWTFHHLLLDGWSVPVLFEELFGYYENILAGKPVVTGTEDLYQDYIRYIENRDSEAEENYWRGYMQGTTAGTLLPYVPVAADRTRSAGEYLLKSFTLDAATTSAIQAYAQQNKLTVNTIMQGVWTWILQQYTGQDAVTFGVTVSGRNGALPGVEQRVGLYINTLPLHVQVDRNMAVIPWLETIQQREMQSREYEYTPINTIQRWLGLSGDLFDSIMVYENYPVSEAVKAKGWSVQIDQVKVQEQTNYPLSILIAAAQEIYVQFGYNTALLEEVYVAQLAEHFRTVLLQIVSGAKHKLADITLLTATEYDRLVNTFNETDMEPVTDTTIPALFEVQAARTPMATAVVFEDKVLTYQELNDQANRLSYYLTDKGLNPGDLVPVCIDRSPEMMIALLGILKAGGVYVPIDPSYPADRISYMLENSGRENRIVATTAYRAMLTEISPERTVVCIDELLTAATPARSWDNPITDITGSSLAYIIYTSGSTGKPKGVTIEHAAVINLIRYQTRKFGITAEERILQFSSYAFDAAVEQMYLALFNGAALVLIPDRIRLDKPAFEQLLQQQQVTHLHATPGFLQTITPGGYSALKRVIAGGEACSIQLAKEWGQYAVFYNEYGPTETTVTATEYLYTATAAGKQDILPIGKPLGNTRAYVLDAFGNPQPIGIAGELYIGGKQVSPGYLHLPELTKEKFVTDHFTKDPAAKLYKTGDLCRWLPDGNLEFLGRIDDQVKVRGYRIELGEIVHVLEASPLVKQAVVLALPGGAGADAPLRLVAYVVPEGAFDKEGMVAWLQRALPDYMIPALLIELDHLPLTANGKIDRKALPDPVEAVTNVYVAPRNETELTLARIWQTLLETEQIGVHDNFFERGGHSLLAIRLMAAVRKELSAELVMKDIFNYPSIAALTDYLQEKGQTALLPAITPVVPKPQHIPLSFSQERLWFIDELEGSLHYHIPAILKLSGPLDQYALKAALQEIINRHEVLRTVILHAEEFEMAHQQLLPENTWQLETISTEDTAAAIREFIDRPFILAATHMLRAGLIQVAATEHLLVLTIHHIASDGWSVGVILRELSVLYNAYAQDRTPVLPALPVQYADYALWQRAYVTGEVLTQQKDYWIRHLAGLEPLQLPTDFPRPAIQSTRGAAIRVPLPAHLAGELQQLSQHLGSTLFMTLFSAFQVLLYRYSGQEDICVGTPVAGRRQQEVEGLIGFFVNTLALRSQLQGDMSFTALLQQVRTNLLDAYSHQDIPFEKIVDVVAKDRDMSRLPVFQVMFVLQEAAAHAALQLDGITVELEEVEHTTAKFDLIFELEEGADSLALRVEYCRDLFREETIRQMIGHYAQLLEAIVTAPQQQIGLLPMLAPAEEHRLLQVLSGAPAGYPEDKTITDLFEAQVQQTPDAIAVVYEHEQLTYRRLDELAVQLGHYLRHKGVVPGMLVPVCLNRSVEMIVGIMGILKAGAAYVPIDPVYPEDRIRYMVEDTASPVIVTSAVCAALFEGMEKAGELVLLDADAPQISKMPQEAVPVTRSPKEVAYVIYTSGSTGRPKGVLVTHENVVRLFETDAPLYDFDEQDVWTMFHSFCFDFSVWEMYGALFYGGKLIVVPRHVTQDAVLFGELLIRERVTVLNQTPSSFYVLQDYLTERTATLPVRYVIFGGEALNPGKLKPWKQLYKDCRLINMYGITETTVHVTFQELDWHHLQQSASVIGKPIPTLRAYILNAQQGLVPVGVAGELYVGGAGVAKGYLNLPGLTTERFIMNPFSPEERLYRTGDLGRWLQDGNIEYLGRIDDQVKIRGFRIELGEIENVLQQSGLVNQGVVLAKTDQSGNKRLVGYVVPAAGFSRDAVMAALKERLPDYMVPALWVTLEEIPLTSNGKVNRKALPDPDAGELSDTTYVAPRNETEEDLADIYEQLLSVSRVGIHDNFFGLGGDSIITIQVVSRAKRLGYEVQAKDVFMHQTIAQLAAVLQTRKGKGDAVVGEQGILSGTSGLLPIQQWFFEEAQSAAAIQDHFNQSVLLAVDKNVDETILAGVLQQLQTHHDALRFTYHHQENSWQQEYGAHYSTLEVTDLTGENEHTLTEAITRCCQYHQGNLDIRHGDLIRMVLIRTPDHELQHRLLLVIHHLAVDGVSWRILLEDTENLLQAAMKGAPADLGLKSTAYRQWYDQLVTYSQSRRLLSQQRYWESVNNTTAHLPVDVTFDHPVCVKDNGQYISQLDAVYTQRLLQEVPRAYHTEINDILLAALTRTLTDWSNTEKVVIGLEGHGREEIGGAYDISRTVGWFTSLYPVQLRATKEEDAGNLIKSVKEQLRQIPDKGLGYGVLKYISKVPALQGAQPWEIVFNYLGQMDNVAKSNGRIGLAPESTGQEVHADYHTREKLSVNSMIQDGVLSLHWTFSRKHYDAATIARLADNYLQQLIALITHCVTQGEQEQVFTPSDYGLSATVSIEQLDQFLNGEANGNSTELEDILNF</sequence>
<dbReference type="InterPro" id="IPR020845">
    <property type="entry name" value="AMP-binding_CS"/>
</dbReference>
<dbReference type="Gene3D" id="2.30.38.10">
    <property type="entry name" value="Luciferase, Domain 3"/>
    <property type="match status" value="4"/>
</dbReference>
<dbReference type="Gene3D" id="3.40.50.980">
    <property type="match status" value="8"/>
</dbReference>
<dbReference type="InterPro" id="IPR006162">
    <property type="entry name" value="Ppantetheine_attach_site"/>
</dbReference>
<keyword evidence="4" id="KW-0677">Repeat</keyword>
<keyword evidence="8" id="KW-1185">Reference proteome</keyword>
<dbReference type="InterPro" id="IPR010060">
    <property type="entry name" value="NRPS_synth"/>
</dbReference>
<reference evidence="7 8" key="1">
    <citation type="submission" date="2022-10" db="EMBL/GenBank/DDBJ databases">
        <title>Chitinophaga nivalis PC15 sp. nov., isolated from Pyeongchang county, South Korea.</title>
        <authorList>
            <person name="Trinh H.N."/>
        </authorList>
    </citation>
    <scope>NUCLEOTIDE SEQUENCE [LARGE SCALE GENOMIC DNA]</scope>
    <source>
        <strain evidence="7 8">PC14</strain>
    </source>
</reference>
<dbReference type="InterPro" id="IPR025110">
    <property type="entry name" value="AMP-bd_C"/>
</dbReference>
<dbReference type="PROSITE" id="PS50075">
    <property type="entry name" value="CARRIER"/>
    <property type="match status" value="4"/>
</dbReference>
<dbReference type="InterPro" id="IPR009081">
    <property type="entry name" value="PP-bd_ACP"/>
</dbReference>
<evidence type="ECO:0000313" key="8">
    <source>
        <dbReference type="Proteomes" id="UP001207742"/>
    </source>
</evidence>
<dbReference type="InterPro" id="IPR020806">
    <property type="entry name" value="PKS_PP-bd"/>
</dbReference>
<dbReference type="Pfam" id="PF00550">
    <property type="entry name" value="PP-binding"/>
    <property type="match status" value="4"/>
</dbReference>
<dbReference type="InterPro" id="IPR001242">
    <property type="entry name" value="Condensation_dom"/>
</dbReference>
<feature type="coiled-coil region" evidence="5">
    <location>
        <begin position="216"/>
        <end position="243"/>
    </location>
</feature>
<organism evidence="7 8">
    <name type="scientific">Chitinophaga nivalis</name>
    <dbReference type="NCBI Taxonomy" id="2991709"/>
    <lineage>
        <taxon>Bacteria</taxon>
        <taxon>Pseudomonadati</taxon>
        <taxon>Bacteroidota</taxon>
        <taxon>Chitinophagia</taxon>
        <taxon>Chitinophagales</taxon>
        <taxon>Chitinophagaceae</taxon>
        <taxon>Chitinophaga</taxon>
    </lineage>
</organism>
<feature type="domain" description="Carrier" evidence="6">
    <location>
        <begin position="967"/>
        <end position="1042"/>
    </location>
</feature>
<dbReference type="PROSITE" id="PS00012">
    <property type="entry name" value="PHOSPHOPANTETHEINE"/>
    <property type="match status" value="3"/>
</dbReference>
<dbReference type="InterPro" id="IPR036736">
    <property type="entry name" value="ACP-like_sf"/>
</dbReference>
<dbReference type="NCBIfam" id="TIGR01733">
    <property type="entry name" value="AA-adenyl-dom"/>
    <property type="match status" value="4"/>
</dbReference>
<evidence type="ECO:0000313" key="7">
    <source>
        <dbReference type="EMBL" id="MCW3483194.1"/>
    </source>
</evidence>
<dbReference type="Pfam" id="PF00668">
    <property type="entry name" value="Condensation"/>
    <property type="match status" value="6"/>
</dbReference>
<dbReference type="Gene3D" id="3.30.559.10">
    <property type="entry name" value="Chloramphenicol acetyltransferase-like domain"/>
    <property type="match status" value="6"/>
</dbReference>
<dbReference type="CDD" id="cd05930">
    <property type="entry name" value="A_NRPS"/>
    <property type="match status" value="2"/>
</dbReference>
<feature type="domain" description="Carrier" evidence="6">
    <location>
        <begin position="4628"/>
        <end position="4702"/>
    </location>
</feature>
<dbReference type="PROSITE" id="PS00455">
    <property type="entry name" value="AMP_BINDING"/>
    <property type="match status" value="4"/>
</dbReference>
<dbReference type="Gene3D" id="3.30.300.30">
    <property type="match status" value="4"/>
</dbReference>
<dbReference type="SUPFAM" id="SSF56801">
    <property type="entry name" value="Acetyl-CoA synthetase-like"/>
    <property type="match status" value="4"/>
</dbReference>
<feature type="domain" description="Carrier" evidence="6">
    <location>
        <begin position="3575"/>
        <end position="3650"/>
    </location>
</feature>
<comment type="cofactor">
    <cofactor evidence="1">
        <name>pantetheine 4'-phosphate</name>
        <dbReference type="ChEBI" id="CHEBI:47942"/>
    </cofactor>
</comment>
<protein>
    <submittedName>
        <fullName evidence="7">Amino acid adenylation domain-containing protein</fullName>
    </submittedName>
</protein>
<dbReference type="SUPFAM" id="SSF47336">
    <property type="entry name" value="ACP-like"/>
    <property type="match status" value="4"/>
</dbReference>
<dbReference type="EMBL" id="JAPDNS010000001">
    <property type="protein sequence ID" value="MCW3483194.1"/>
    <property type="molecule type" value="Genomic_DNA"/>
</dbReference>
<dbReference type="CDD" id="cd19534">
    <property type="entry name" value="E_NRPS"/>
    <property type="match status" value="2"/>
</dbReference>
<dbReference type="CDD" id="cd17643">
    <property type="entry name" value="A_NRPS_Cytc1-like"/>
    <property type="match status" value="2"/>
</dbReference>
<dbReference type="NCBIfam" id="TIGR01720">
    <property type="entry name" value="NRPS-para261"/>
    <property type="match status" value="2"/>
</dbReference>
<keyword evidence="5" id="KW-0175">Coiled coil</keyword>
<evidence type="ECO:0000256" key="1">
    <source>
        <dbReference type="ARBA" id="ARBA00001957"/>
    </source>
</evidence>
<keyword evidence="3" id="KW-0597">Phosphoprotein</keyword>
<dbReference type="InterPro" id="IPR029058">
    <property type="entry name" value="AB_hydrolase_fold"/>
</dbReference>
<dbReference type="InterPro" id="IPR023213">
    <property type="entry name" value="CAT-like_dom_sf"/>
</dbReference>
<accession>A0ABT3IGW7</accession>
<dbReference type="Gene3D" id="3.40.50.1820">
    <property type="entry name" value="alpha/beta hydrolase"/>
    <property type="match status" value="1"/>
</dbReference>
<name>A0ABT3IGW7_9BACT</name>
<dbReference type="NCBIfam" id="NF003417">
    <property type="entry name" value="PRK04813.1"/>
    <property type="match status" value="4"/>
</dbReference>
<dbReference type="Pfam" id="PF00501">
    <property type="entry name" value="AMP-binding"/>
    <property type="match status" value="4"/>
</dbReference>
<dbReference type="SUPFAM" id="SSF52777">
    <property type="entry name" value="CoA-dependent acyltransferases"/>
    <property type="match status" value="12"/>
</dbReference>
<dbReference type="InterPro" id="IPR000873">
    <property type="entry name" value="AMP-dep_synth/lig_dom"/>
</dbReference>
<dbReference type="RefSeq" id="WP_264728268.1">
    <property type="nucleotide sequence ID" value="NZ_JAPDNR010000001.1"/>
</dbReference>
<gene>
    <name evidence="7" type="ORF">OL497_04780</name>
</gene>
<dbReference type="Gene3D" id="3.30.559.30">
    <property type="entry name" value="Nonribosomal peptide synthetase, condensation domain"/>
    <property type="match status" value="6"/>
</dbReference>
<dbReference type="InterPro" id="IPR045851">
    <property type="entry name" value="AMP-bd_C_sf"/>
</dbReference>
<dbReference type="CDD" id="cd19531">
    <property type="entry name" value="LCL_NRPS-like"/>
    <property type="match status" value="1"/>
</dbReference>
<comment type="caution">
    <text evidence="7">The sequence shown here is derived from an EMBL/GenBank/DDBJ whole genome shotgun (WGS) entry which is preliminary data.</text>
</comment>
<dbReference type="Pfam" id="PF13193">
    <property type="entry name" value="AMP-binding_C"/>
    <property type="match status" value="4"/>
</dbReference>
<proteinExistence type="predicted"/>
<dbReference type="Gene3D" id="1.10.1200.10">
    <property type="entry name" value="ACP-like"/>
    <property type="match status" value="3"/>
</dbReference>
<dbReference type="InterPro" id="IPR010071">
    <property type="entry name" value="AA_adenyl_dom"/>
</dbReference>
<evidence type="ECO:0000256" key="3">
    <source>
        <dbReference type="ARBA" id="ARBA00022553"/>
    </source>
</evidence>
<dbReference type="PANTHER" id="PTHR45527:SF14">
    <property type="entry name" value="PLIPASTATIN SYNTHASE SUBUNIT B"/>
    <property type="match status" value="1"/>
</dbReference>
<evidence type="ECO:0000256" key="4">
    <source>
        <dbReference type="ARBA" id="ARBA00022737"/>
    </source>
</evidence>
<evidence type="ECO:0000256" key="2">
    <source>
        <dbReference type="ARBA" id="ARBA00022450"/>
    </source>
</evidence>
<dbReference type="PANTHER" id="PTHR45527">
    <property type="entry name" value="NONRIBOSOMAL PEPTIDE SYNTHETASE"/>
    <property type="match status" value="1"/>
</dbReference>
<dbReference type="Proteomes" id="UP001207742">
    <property type="component" value="Unassembled WGS sequence"/>
</dbReference>
<dbReference type="CDD" id="cd19543">
    <property type="entry name" value="DCL_NRPS"/>
    <property type="match status" value="1"/>
</dbReference>
<keyword evidence="2" id="KW-0596">Phosphopantetheine</keyword>
<dbReference type="SMART" id="SM00823">
    <property type="entry name" value="PKS_PP"/>
    <property type="match status" value="4"/>
</dbReference>
<evidence type="ECO:0000259" key="6">
    <source>
        <dbReference type="PROSITE" id="PS50075"/>
    </source>
</evidence>